<keyword evidence="6 8" id="KW-0472">Membrane</keyword>
<gene>
    <name evidence="9" type="ORF">A946_06520</name>
    <name evidence="10" type="ORF">kam1_2148</name>
</gene>
<dbReference type="GO" id="GO:0015031">
    <property type="term" value="P:protein transport"/>
    <property type="evidence" value="ECO:0007669"/>
    <property type="project" value="UniProtKB-KW"/>
</dbReference>
<evidence type="ECO:0000256" key="6">
    <source>
        <dbReference type="ARBA" id="ARBA00023136"/>
    </source>
</evidence>
<protein>
    <submittedName>
        <fullName evidence="9">Biopolymer transporter</fullName>
    </submittedName>
    <submittedName>
        <fullName evidence="10">Outer membrane transport energization protein ExbD</fullName>
    </submittedName>
</protein>
<evidence type="ECO:0000313" key="12">
    <source>
        <dbReference type="Proteomes" id="UP000315925"/>
    </source>
</evidence>
<dbReference type="InterPro" id="IPR003400">
    <property type="entry name" value="ExbD"/>
</dbReference>
<keyword evidence="4 7" id="KW-0812">Transmembrane</keyword>
<dbReference type="GO" id="GO:0005886">
    <property type="term" value="C:plasma membrane"/>
    <property type="evidence" value="ECO:0007669"/>
    <property type="project" value="UniProtKB-SubCell"/>
</dbReference>
<accession>A0A0C1V490</accession>
<dbReference type="EMBL" id="JQNX01000004">
    <property type="protein sequence ID" value="KIE58535.1"/>
    <property type="molecule type" value="Genomic_DNA"/>
</dbReference>
<dbReference type="Proteomes" id="UP000031594">
    <property type="component" value="Unassembled WGS sequence"/>
</dbReference>
<dbReference type="AlphaFoldDB" id="A0A0C1V490"/>
<evidence type="ECO:0000256" key="1">
    <source>
        <dbReference type="ARBA" id="ARBA00004162"/>
    </source>
</evidence>
<keyword evidence="3" id="KW-1003">Cell membrane</keyword>
<evidence type="ECO:0000313" key="11">
    <source>
        <dbReference type="Proteomes" id="UP000031594"/>
    </source>
</evidence>
<comment type="similarity">
    <text evidence="2 7">Belongs to the ExbD/TolR family.</text>
</comment>
<feature type="transmembrane region" description="Helical" evidence="8">
    <location>
        <begin position="21"/>
        <end position="39"/>
    </location>
</feature>
<keyword evidence="7" id="KW-0653">Protein transport</keyword>
<dbReference type="RefSeq" id="WP_039721495.1">
    <property type="nucleotide sequence ID" value="NZ_CP037899.1"/>
</dbReference>
<dbReference type="OrthoDB" id="9798629at2"/>
<keyword evidence="7" id="KW-0813">Transport</keyword>
<dbReference type="Gene3D" id="3.30.420.270">
    <property type="match status" value="1"/>
</dbReference>
<reference evidence="9 11" key="1">
    <citation type="submission" date="2014-08" db="EMBL/GenBank/DDBJ databases">
        <title>Methylacidiphilum kamchatkense strain Kam1 draft genome sequence.</title>
        <authorList>
            <person name="Birkeland N.-K."/>
            <person name="Erikstad H.A."/>
        </authorList>
    </citation>
    <scope>NUCLEOTIDE SEQUENCE [LARGE SCALE GENOMIC DNA]</scope>
    <source>
        <strain evidence="9 11">Kam1</strain>
    </source>
</reference>
<keyword evidence="5 8" id="KW-1133">Transmembrane helix</keyword>
<name>A0A0C1V490_9BACT</name>
<dbReference type="KEGG" id="mkc:kam1_2148"/>
<comment type="subcellular location">
    <subcellularLocation>
        <location evidence="1">Cell membrane</location>
        <topology evidence="1">Single-pass membrane protein</topology>
    </subcellularLocation>
    <subcellularLocation>
        <location evidence="7">Cell membrane</location>
        <topology evidence="7">Single-pass type II membrane protein</topology>
    </subcellularLocation>
</comment>
<dbReference type="PANTHER" id="PTHR30558">
    <property type="entry name" value="EXBD MEMBRANE COMPONENT OF PMF-DRIVEN MACROMOLECULE IMPORT SYSTEM"/>
    <property type="match status" value="1"/>
</dbReference>
<evidence type="ECO:0000256" key="2">
    <source>
        <dbReference type="ARBA" id="ARBA00005811"/>
    </source>
</evidence>
<evidence type="ECO:0000256" key="5">
    <source>
        <dbReference type="ARBA" id="ARBA00022989"/>
    </source>
</evidence>
<evidence type="ECO:0000256" key="4">
    <source>
        <dbReference type="ARBA" id="ARBA00022692"/>
    </source>
</evidence>
<sequence length="143" mass="16503">MKKFSSKWRYTGFSELNVTPMLDFAFTLMIIFLITTPLLEQNLEISLPSLNSKKESSFSNSPLVLEINKNGKIVCDNIPVDKDTLEKILLDRIQKDPELTVSLKMDKDLKYEEFLPFVEILEKAGIKRIGLVHNVDEKQTIRK</sequence>
<evidence type="ECO:0000313" key="10">
    <source>
        <dbReference type="EMBL" id="QDQ43356.1"/>
    </source>
</evidence>
<evidence type="ECO:0000256" key="7">
    <source>
        <dbReference type="RuleBase" id="RU003879"/>
    </source>
</evidence>
<evidence type="ECO:0000256" key="8">
    <source>
        <dbReference type="SAM" id="Phobius"/>
    </source>
</evidence>
<reference evidence="10" key="2">
    <citation type="journal article" date="2019" name="BMC Genomics">
        <title>Complete genome sequence analysis of the thermoacidophilic verrucomicrobial methanotroph 'Candidatus Methylacidiphilum kamchatkense' strain Kam1 and comparison with its closest relatives.</title>
        <authorList>
            <person name="Kruse T."/>
            <person name="Ratnadevi C.M."/>
            <person name="Erikstad H.A."/>
            <person name="Birkeland N.K."/>
        </authorList>
    </citation>
    <scope>NUCLEOTIDE SEQUENCE</scope>
    <source>
        <strain evidence="10">Kam1</strain>
    </source>
</reference>
<dbReference type="STRING" id="1202785.A946_06520"/>
<evidence type="ECO:0000313" key="9">
    <source>
        <dbReference type="EMBL" id="KIE58535.1"/>
    </source>
</evidence>
<dbReference type="GO" id="GO:0022857">
    <property type="term" value="F:transmembrane transporter activity"/>
    <property type="evidence" value="ECO:0007669"/>
    <property type="project" value="InterPro"/>
</dbReference>
<reference evidence="12" key="3">
    <citation type="submission" date="2019-03" db="EMBL/GenBank/DDBJ databases">
        <title>Complete genome of Methylacidiphilum kamchatkense Kam1.</title>
        <authorList>
            <person name="Kruse T."/>
            <person name="Murarilal Ratnadevi C."/>
            <person name="Erikstad H.-A."/>
            <person name="Birkeland N.-K."/>
        </authorList>
    </citation>
    <scope>NUCLEOTIDE SEQUENCE [LARGE SCALE GENOMIC DNA]</scope>
    <source>
        <strain evidence="12">kam1</strain>
    </source>
</reference>
<evidence type="ECO:0000256" key="3">
    <source>
        <dbReference type="ARBA" id="ARBA00022475"/>
    </source>
</evidence>
<organism evidence="10 12">
    <name type="scientific">Methylacidiphilum kamchatkense Kam1</name>
    <dbReference type="NCBI Taxonomy" id="1202785"/>
    <lineage>
        <taxon>Bacteria</taxon>
        <taxon>Pseudomonadati</taxon>
        <taxon>Verrucomicrobiota</taxon>
        <taxon>Methylacidiphilae</taxon>
        <taxon>Methylacidiphilales</taxon>
        <taxon>Methylacidiphilaceae</taxon>
        <taxon>Methylacidiphilum (ex Ratnadevi et al. 2023)</taxon>
    </lineage>
</organism>
<keyword evidence="11" id="KW-1185">Reference proteome</keyword>
<proteinExistence type="inferred from homology"/>
<dbReference type="Pfam" id="PF02472">
    <property type="entry name" value="ExbD"/>
    <property type="match status" value="1"/>
</dbReference>
<dbReference type="EMBL" id="CP037899">
    <property type="protein sequence ID" value="QDQ43356.1"/>
    <property type="molecule type" value="Genomic_DNA"/>
</dbReference>
<dbReference type="Proteomes" id="UP000315925">
    <property type="component" value="Chromosome"/>
</dbReference>